<dbReference type="KEGG" id="blac:94350577"/>
<keyword evidence="3 8" id="KW-0812">Transmembrane</keyword>
<evidence type="ECO:0000256" key="5">
    <source>
        <dbReference type="ARBA" id="ARBA00022989"/>
    </source>
</evidence>
<evidence type="ECO:0000256" key="1">
    <source>
        <dbReference type="ARBA" id="ARBA00004141"/>
    </source>
</evidence>
<dbReference type="EMBL" id="SHOA02000009">
    <property type="protein sequence ID" value="TDH74044.1"/>
    <property type="molecule type" value="Genomic_DNA"/>
</dbReference>
<accession>A0A976ILG9</accession>
<dbReference type="PANTHER" id="PTHR16318:SF0">
    <property type="entry name" value="GAMMA-SECRETASE SUBUNIT PEN-2"/>
    <property type="match status" value="1"/>
</dbReference>
<dbReference type="GeneID" id="94350577"/>
<proteinExistence type="inferred from homology"/>
<organism evidence="9 10">
    <name type="scientific">Bremia lactucae</name>
    <name type="common">Lettuce downy mildew</name>
    <dbReference type="NCBI Taxonomy" id="4779"/>
    <lineage>
        <taxon>Eukaryota</taxon>
        <taxon>Sar</taxon>
        <taxon>Stramenopiles</taxon>
        <taxon>Oomycota</taxon>
        <taxon>Peronosporomycetes</taxon>
        <taxon>Peronosporales</taxon>
        <taxon>Peronosporaceae</taxon>
        <taxon>Bremia</taxon>
    </lineage>
</organism>
<comment type="similarity">
    <text evidence="2">Belongs to the PEN-2 family.</text>
</comment>
<evidence type="ECO:0000313" key="9">
    <source>
        <dbReference type="EMBL" id="TDH74044.1"/>
    </source>
</evidence>
<feature type="compositionally biased region" description="Polar residues" evidence="7">
    <location>
        <begin position="23"/>
        <end position="32"/>
    </location>
</feature>
<dbReference type="OrthoDB" id="524898at2759"/>
<keyword evidence="4" id="KW-0914">Notch signaling pathway</keyword>
<keyword evidence="5 8" id="KW-1133">Transmembrane helix</keyword>
<dbReference type="GO" id="GO:0070765">
    <property type="term" value="C:gamma-secretase complex"/>
    <property type="evidence" value="ECO:0007669"/>
    <property type="project" value="TreeGrafter"/>
</dbReference>
<comment type="caution">
    <text evidence="9">The sequence shown here is derived from an EMBL/GenBank/DDBJ whole genome shotgun (WGS) entry which is preliminary data.</text>
</comment>
<dbReference type="Pfam" id="PF10251">
    <property type="entry name" value="PEN-2"/>
    <property type="match status" value="1"/>
</dbReference>
<dbReference type="GO" id="GO:0007219">
    <property type="term" value="P:Notch signaling pathway"/>
    <property type="evidence" value="ECO:0007669"/>
    <property type="project" value="UniProtKB-KW"/>
</dbReference>
<feature type="transmembrane region" description="Helical" evidence="8">
    <location>
        <begin position="47"/>
        <end position="66"/>
    </location>
</feature>
<keyword evidence="6 8" id="KW-0472">Membrane</keyword>
<reference evidence="9 10" key="1">
    <citation type="journal article" date="2021" name="Genome Biol.">
        <title>AFLAP: assembly-free linkage analysis pipeline using k-mers from genome sequencing data.</title>
        <authorList>
            <person name="Fletcher K."/>
            <person name="Zhang L."/>
            <person name="Gil J."/>
            <person name="Han R."/>
            <person name="Cavanaugh K."/>
            <person name="Michelmore R."/>
        </authorList>
    </citation>
    <scope>NUCLEOTIDE SEQUENCE [LARGE SCALE GENOMIC DNA]</scope>
    <source>
        <strain evidence="9 10">SF5</strain>
    </source>
</reference>
<keyword evidence="10" id="KW-1185">Reference proteome</keyword>
<evidence type="ECO:0000256" key="8">
    <source>
        <dbReference type="SAM" id="Phobius"/>
    </source>
</evidence>
<dbReference type="InterPro" id="IPR019379">
    <property type="entry name" value="Gamma_Secretase_Asp_P_PEN2"/>
</dbReference>
<protein>
    <submittedName>
        <fullName evidence="9">Uncharacterized protein</fullName>
    </submittedName>
</protein>
<feature type="transmembrane region" description="Helical" evidence="8">
    <location>
        <begin position="109"/>
        <end position="126"/>
    </location>
</feature>
<sequence length="151" mass="17367">MVRKESVADTPVLEETQRMEQPVETNNRGNFTRNLNKEADESVARKMFLGGLALLPWLHLVNVIFYRKQFIDPTIDAKVTLCTSYKSAFYSGSNGLNGLVAMAGVRRSFMGFCFWTIVFISWVLLFQMKWKDFGWQSLVMVVPEEDVNLGW</sequence>
<dbReference type="AlphaFoldDB" id="A0A976ILG9"/>
<dbReference type="PANTHER" id="PTHR16318">
    <property type="entry name" value="GAMMA-SECRETASE SUBUNIT PEN-2"/>
    <property type="match status" value="1"/>
</dbReference>
<dbReference type="Proteomes" id="UP000294530">
    <property type="component" value="Unassembled WGS sequence"/>
</dbReference>
<comment type="subcellular location">
    <subcellularLocation>
        <location evidence="1">Membrane</location>
        <topology evidence="1">Multi-pass membrane protein</topology>
    </subcellularLocation>
</comment>
<dbReference type="RefSeq" id="XP_067823542.1">
    <property type="nucleotide sequence ID" value="XM_067964906.1"/>
</dbReference>
<evidence type="ECO:0000313" key="10">
    <source>
        <dbReference type="Proteomes" id="UP000294530"/>
    </source>
</evidence>
<gene>
    <name evidence="9" type="ORF">CCR75_006839</name>
</gene>
<feature type="region of interest" description="Disordered" evidence="7">
    <location>
        <begin position="1"/>
        <end position="32"/>
    </location>
</feature>
<evidence type="ECO:0000256" key="7">
    <source>
        <dbReference type="SAM" id="MobiDB-lite"/>
    </source>
</evidence>
<evidence type="ECO:0000256" key="3">
    <source>
        <dbReference type="ARBA" id="ARBA00022692"/>
    </source>
</evidence>
<evidence type="ECO:0000256" key="4">
    <source>
        <dbReference type="ARBA" id="ARBA00022976"/>
    </source>
</evidence>
<name>A0A976ILG9_BRELC</name>
<evidence type="ECO:0000256" key="6">
    <source>
        <dbReference type="ARBA" id="ARBA00023136"/>
    </source>
</evidence>
<evidence type="ECO:0000256" key="2">
    <source>
        <dbReference type="ARBA" id="ARBA00009607"/>
    </source>
</evidence>